<protein>
    <recommendedName>
        <fullName evidence="3">TLC domain-containing protein</fullName>
    </recommendedName>
</protein>
<name>A0A6C0C3T5_9ZZZZ</name>
<organism evidence="2">
    <name type="scientific">viral metagenome</name>
    <dbReference type="NCBI Taxonomy" id="1070528"/>
    <lineage>
        <taxon>unclassified sequences</taxon>
        <taxon>metagenomes</taxon>
        <taxon>organismal metagenomes</taxon>
    </lineage>
</organism>
<feature type="transmembrane region" description="Helical" evidence="1">
    <location>
        <begin position="141"/>
        <end position="158"/>
    </location>
</feature>
<proteinExistence type="predicted"/>
<feature type="transmembrane region" description="Helical" evidence="1">
    <location>
        <begin position="207"/>
        <end position="227"/>
    </location>
</feature>
<sequence>MSLEIIKNYDYTALLFLGGMCKIIEQLYPKVDTYLKRFERYNELPLGKRNYIIKNFIKSFLLLALSMSVFKPVIWPAIRYNQWNSKLIHLTGAMYTSNDLMGLVMVESLPYSTKMHHAISTTLCITCFSLDFQTSHLGKMMFVYTFASSQAYLVNFYLGARLLTDKAKLEIVRIASRNIYFICCLFNWGWHLLWVSNNYSIMNTGHIMYFFLLFWIIKDDIILLSWLNNTMIKFS</sequence>
<evidence type="ECO:0000256" key="1">
    <source>
        <dbReference type="SAM" id="Phobius"/>
    </source>
</evidence>
<reference evidence="2" key="1">
    <citation type="journal article" date="2020" name="Nature">
        <title>Giant virus diversity and host interactions through global metagenomics.</title>
        <authorList>
            <person name="Schulz F."/>
            <person name="Roux S."/>
            <person name="Paez-Espino D."/>
            <person name="Jungbluth S."/>
            <person name="Walsh D.A."/>
            <person name="Denef V.J."/>
            <person name="McMahon K.D."/>
            <person name="Konstantinidis K.T."/>
            <person name="Eloe-Fadrosh E.A."/>
            <person name="Kyrpides N.C."/>
            <person name="Woyke T."/>
        </authorList>
    </citation>
    <scope>NUCLEOTIDE SEQUENCE</scope>
    <source>
        <strain evidence="2">GVMAG-M-3300020185-33</strain>
    </source>
</reference>
<dbReference type="EMBL" id="MN739334">
    <property type="protein sequence ID" value="QHS99036.1"/>
    <property type="molecule type" value="Genomic_DNA"/>
</dbReference>
<evidence type="ECO:0000313" key="2">
    <source>
        <dbReference type="EMBL" id="QHS99036.1"/>
    </source>
</evidence>
<keyword evidence="1" id="KW-0812">Transmembrane</keyword>
<keyword evidence="1" id="KW-0472">Membrane</keyword>
<keyword evidence="1" id="KW-1133">Transmembrane helix</keyword>
<evidence type="ECO:0008006" key="3">
    <source>
        <dbReference type="Google" id="ProtNLM"/>
    </source>
</evidence>
<feature type="transmembrane region" description="Helical" evidence="1">
    <location>
        <begin position="56"/>
        <end position="78"/>
    </location>
</feature>
<accession>A0A6C0C3T5</accession>
<dbReference type="AlphaFoldDB" id="A0A6C0C3T5"/>
<feature type="transmembrane region" description="Helical" evidence="1">
    <location>
        <begin position="179"/>
        <end position="195"/>
    </location>
</feature>